<evidence type="ECO:0000313" key="1">
    <source>
        <dbReference type="EMBL" id="SOH92980.1"/>
    </source>
</evidence>
<name>A0A2C9CP59_9RHOB</name>
<organism evidence="1 2">
    <name type="scientific">Pontivivens marinum</name>
    <dbReference type="NCBI Taxonomy" id="1690039"/>
    <lineage>
        <taxon>Bacteria</taxon>
        <taxon>Pseudomonadati</taxon>
        <taxon>Pseudomonadota</taxon>
        <taxon>Alphaproteobacteria</taxon>
        <taxon>Rhodobacterales</taxon>
        <taxon>Paracoccaceae</taxon>
        <taxon>Pontivivens</taxon>
    </lineage>
</organism>
<keyword evidence="2" id="KW-1185">Reference proteome</keyword>
<sequence length="39" mass="4146">MRASSVRGLGGNDQAGLGVADFIPTFSSIQEFGQREAFK</sequence>
<accession>A0A2C9CP59</accession>
<evidence type="ECO:0000313" key="2">
    <source>
        <dbReference type="Proteomes" id="UP000220034"/>
    </source>
</evidence>
<dbReference type="Proteomes" id="UP000220034">
    <property type="component" value="Unassembled WGS sequence"/>
</dbReference>
<dbReference type="AlphaFoldDB" id="A0A2C9CP59"/>
<protein>
    <submittedName>
        <fullName evidence="1">Uncharacterized protein</fullName>
    </submittedName>
</protein>
<dbReference type="EMBL" id="OCTN01000001">
    <property type="protein sequence ID" value="SOH92980.1"/>
    <property type="molecule type" value="Genomic_DNA"/>
</dbReference>
<reference evidence="2" key="1">
    <citation type="submission" date="2017-09" db="EMBL/GenBank/DDBJ databases">
        <authorList>
            <person name="Varghese N."/>
            <person name="Submissions S."/>
        </authorList>
    </citation>
    <scope>NUCLEOTIDE SEQUENCE [LARGE SCALE GENOMIC DNA]</scope>
    <source>
        <strain evidence="2">C7</strain>
    </source>
</reference>
<proteinExistence type="predicted"/>
<gene>
    <name evidence="1" type="ORF">SAMN06273572_101834</name>
</gene>